<reference evidence="4 5" key="1">
    <citation type="submission" date="2017-04" db="EMBL/GenBank/DDBJ databases">
        <authorList>
            <person name="Afonso C.L."/>
            <person name="Miller P.J."/>
            <person name="Scott M.A."/>
            <person name="Spackman E."/>
            <person name="Goraichik I."/>
            <person name="Dimitrov K.M."/>
            <person name="Suarez D.L."/>
            <person name="Swayne D.E."/>
        </authorList>
    </citation>
    <scope>NUCLEOTIDE SEQUENCE [LARGE SCALE GENOMIC DNA]</scope>
    <source>
        <strain evidence="4 5">DSM 43828</strain>
    </source>
</reference>
<feature type="region of interest" description="Disordered" evidence="1">
    <location>
        <begin position="103"/>
        <end position="126"/>
    </location>
</feature>
<name>A0A1W2G145_KIBAR</name>
<evidence type="ECO:0000256" key="1">
    <source>
        <dbReference type="SAM" id="MobiDB-lite"/>
    </source>
</evidence>
<feature type="transmembrane region" description="Helical" evidence="2">
    <location>
        <begin position="75"/>
        <end position="97"/>
    </location>
</feature>
<keyword evidence="2" id="KW-1133">Transmembrane helix</keyword>
<feature type="compositionally biased region" description="Polar residues" evidence="1">
    <location>
        <begin position="111"/>
        <end position="126"/>
    </location>
</feature>
<accession>A0A1W2G145</accession>
<feature type="transmembrane region" description="Helical" evidence="2">
    <location>
        <begin position="33"/>
        <end position="54"/>
    </location>
</feature>
<feature type="chain" id="PRO_5012664421" evidence="3">
    <location>
        <begin position="24"/>
        <end position="254"/>
    </location>
</feature>
<sequence length="254" mass="26776">MTKNHTMLAAVAVAGATTTVAIAVNFATDLKTNVFAWIAVPLSTLLSGVVAEAAQRVARGEPIRPLFARPGGRCVAIAISALTLAAIIVSVTVMLTVSTSAGDAAEGSTRPVVQQETGYPLTSSSGFCPKTDKLDLDAAQPGRGGQPQLGDLLDRCKMDGGLAELVLEPDEIHTPHGSRQLFLLKHGESAGYQRCLAALTERLTDRISLRDIRQGSHICVRTDVGNVAQVDVVKVDRSTGSETHVVIDFSVWPP</sequence>
<feature type="signal peptide" evidence="3">
    <location>
        <begin position="1"/>
        <end position="23"/>
    </location>
</feature>
<organism evidence="4 5">
    <name type="scientific">Kibdelosporangium aridum</name>
    <dbReference type="NCBI Taxonomy" id="2030"/>
    <lineage>
        <taxon>Bacteria</taxon>
        <taxon>Bacillati</taxon>
        <taxon>Actinomycetota</taxon>
        <taxon>Actinomycetes</taxon>
        <taxon>Pseudonocardiales</taxon>
        <taxon>Pseudonocardiaceae</taxon>
        <taxon>Kibdelosporangium</taxon>
    </lineage>
</organism>
<proteinExistence type="predicted"/>
<dbReference type="AlphaFoldDB" id="A0A1W2G145"/>
<keyword evidence="5" id="KW-1185">Reference proteome</keyword>
<evidence type="ECO:0000313" key="4">
    <source>
        <dbReference type="EMBL" id="SMD27616.1"/>
    </source>
</evidence>
<dbReference type="EMBL" id="FWXV01000031">
    <property type="protein sequence ID" value="SMD27616.1"/>
    <property type="molecule type" value="Genomic_DNA"/>
</dbReference>
<evidence type="ECO:0000313" key="5">
    <source>
        <dbReference type="Proteomes" id="UP000192674"/>
    </source>
</evidence>
<keyword evidence="3" id="KW-0732">Signal</keyword>
<evidence type="ECO:0000256" key="3">
    <source>
        <dbReference type="SAM" id="SignalP"/>
    </source>
</evidence>
<protein>
    <submittedName>
        <fullName evidence="4">Uncharacterized protein</fullName>
    </submittedName>
</protein>
<evidence type="ECO:0000256" key="2">
    <source>
        <dbReference type="SAM" id="Phobius"/>
    </source>
</evidence>
<keyword evidence="2" id="KW-0472">Membrane</keyword>
<gene>
    <name evidence="4" type="ORF">SAMN05661093_11226</name>
</gene>
<dbReference type="Proteomes" id="UP000192674">
    <property type="component" value="Unassembled WGS sequence"/>
</dbReference>
<keyword evidence="2" id="KW-0812">Transmembrane</keyword>